<reference evidence="2" key="1">
    <citation type="submission" date="2022-11" db="UniProtKB">
        <authorList>
            <consortium name="WormBaseParasite"/>
        </authorList>
    </citation>
    <scope>IDENTIFICATION</scope>
</reference>
<name>A0A915M766_MELJA</name>
<dbReference type="Proteomes" id="UP000887561">
    <property type="component" value="Unplaced"/>
</dbReference>
<evidence type="ECO:0000313" key="1">
    <source>
        <dbReference type="Proteomes" id="UP000887561"/>
    </source>
</evidence>
<protein>
    <submittedName>
        <fullName evidence="2">G protein-coupled receptor</fullName>
    </submittedName>
</protein>
<accession>A0A915M766</accession>
<dbReference type="WBParaSite" id="scaffold2895_cov235.g5636">
    <property type="protein sequence ID" value="scaffold2895_cov235.g5636"/>
    <property type="gene ID" value="scaffold2895_cov235.g5636"/>
</dbReference>
<dbReference type="AlphaFoldDB" id="A0A915M766"/>
<dbReference type="PANTHER" id="PTHR46641">
    <property type="entry name" value="FMRFAMIDE RECEPTOR-RELATED"/>
    <property type="match status" value="1"/>
</dbReference>
<proteinExistence type="predicted"/>
<sequence>MLRTTIAMVTQTVGPILLITFLTAITEYKVAVSLKARRILFEAQNRSRSVVALEELKEKVSRTVSIFIAIKFLILRSLPIFFDIYETFYGIDSFGIILSILVRLSDFGVVLNSATNSFAYFGKTEFFANRLKSKLLKERQHIMVAKMLPRRKANIVIRRRNQRKTLSYFSRDSPNNSLSTCGSPSGTPLLRSSHFLSLRNGSAVVHTHPLIKRLESPLATNNFKIKKEEEGKVCEQINEFGNIVETCNDPTTTNCLIELAENGEGKEGNVP</sequence>
<organism evidence="1 2">
    <name type="scientific">Meloidogyne javanica</name>
    <name type="common">Root-knot nematode worm</name>
    <dbReference type="NCBI Taxonomy" id="6303"/>
    <lineage>
        <taxon>Eukaryota</taxon>
        <taxon>Metazoa</taxon>
        <taxon>Ecdysozoa</taxon>
        <taxon>Nematoda</taxon>
        <taxon>Chromadorea</taxon>
        <taxon>Rhabditida</taxon>
        <taxon>Tylenchina</taxon>
        <taxon>Tylenchomorpha</taxon>
        <taxon>Tylenchoidea</taxon>
        <taxon>Meloidogynidae</taxon>
        <taxon>Meloidogyninae</taxon>
        <taxon>Meloidogyne</taxon>
        <taxon>Meloidogyne incognita group</taxon>
    </lineage>
</organism>
<dbReference type="InterPro" id="IPR052954">
    <property type="entry name" value="GPCR-Ligand_Int"/>
</dbReference>
<evidence type="ECO:0000313" key="2">
    <source>
        <dbReference type="WBParaSite" id="scaffold2895_cov235.g5636"/>
    </source>
</evidence>
<dbReference type="PANTHER" id="PTHR46641:SF5">
    <property type="entry name" value="NEUROPEPTIDE RECEPTOR FAMILY"/>
    <property type="match status" value="1"/>
</dbReference>
<keyword evidence="1" id="KW-1185">Reference proteome</keyword>